<comment type="caution">
    <text evidence="1">The sequence shown here is derived from an EMBL/GenBank/DDBJ whole genome shotgun (WGS) entry which is preliminary data.</text>
</comment>
<dbReference type="Proteomes" id="UP001597052">
    <property type="component" value="Unassembled WGS sequence"/>
</dbReference>
<protein>
    <submittedName>
        <fullName evidence="1">Nitrous oxide reductase accessory protein NosL</fullName>
    </submittedName>
</protein>
<sequence>MVVPPETEADLDRRTVLTAVGGGLVVGLAGCTGGGDDLPAAVTLDESQSCDQCGMVIQEHPGPTGQVFFEDHPDRDGPAWFCSGTCTYTYRSDRVAEDATPIVTYLTDYSEVDYTVEGDDQPAISAHLAAENYEVESALSVVANSEVIGSMGPDLIPFSDEADAESFAEEYGGEVLAATDVDRELVDSIKS</sequence>
<evidence type="ECO:0000313" key="2">
    <source>
        <dbReference type="Proteomes" id="UP001597052"/>
    </source>
</evidence>
<dbReference type="AlphaFoldDB" id="A0ABD6D2A6"/>
<dbReference type="Pfam" id="PF05573">
    <property type="entry name" value="NosL"/>
    <property type="match status" value="1"/>
</dbReference>
<dbReference type="SUPFAM" id="SSF160387">
    <property type="entry name" value="NosL/MerB-like"/>
    <property type="match status" value="1"/>
</dbReference>
<gene>
    <name evidence="1" type="ORF">ACFSBW_00185</name>
</gene>
<accession>A0ABD6D2A6</accession>
<dbReference type="Gene3D" id="3.30.70.2050">
    <property type="match status" value="1"/>
</dbReference>
<dbReference type="RefSeq" id="WP_256397296.1">
    <property type="nucleotide sequence ID" value="NZ_JANHDJ010000007.1"/>
</dbReference>
<evidence type="ECO:0000313" key="1">
    <source>
        <dbReference type="EMBL" id="MFD1640290.1"/>
    </source>
</evidence>
<dbReference type="PANTHER" id="PTHR41247:SF1">
    <property type="entry name" value="HTH-TYPE TRANSCRIPTIONAL REPRESSOR YCNK"/>
    <property type="match status" value="1"/>
</dbReference>
<dbReference type="PANTHER" id="PTHR41247">
    <property type="entry name" value="HTH-TYPE TRANSCRIPTIONAL REPRESSOR YCNK"/>
    <property type="match status" value="1"/>
</dbReference>
<keyword evidence="2" id="KW-1185">Reference proteome</keyword>
<dbReference type="InterPro" id="IPR008719">
    <property type="entry name" value="N2O_reductase_NosL"/>
</dbReference>
<organism evidence="1 2">
    <name type="scientific">Halohasta litorea</name>
    <dbReference type="NCBI Taxonomy" id="869891"/>
    <lineage>
        <taxon>Archaea</taxon>
        <taxon>Methanobacteriati</taxon>
        <taxon>Methanobacteriota</taxon>
        <taxon>Stenosarchaea group</taxon>
        <taxon>Halobacteria</taxon>
        <taxon>Halobacteriales</taxon>
        <taxon>Haloferacaceae</taxon>
        <taxon>Halohasta</taxon>
    </lineage>
</organism>
<name>A0ABD6D2A6_9EURY</name>
<dbReference type="EMBL" id="JBHUDM010000001">
    <property type="protein sequence ID" value="MFD1640290.1"/>
    <property type="molecule type" value="Genomic_DNA"/>
</dbReference>
<reference evidence="1 2" key="1">
    <citation type="journal article" date="2019" name="Int. J. Syst. Evol. Microbiol.">
        <title>The Global Catalogue of Microorganisms (GCM) 10K type strain sequencing project: providing services to taxonomists for standard genome sequencing and annotation.</title>
        <authorList>
            <consortium name="The Broad Institute Genomics Platform"/>
            <consortium name="The Broad Institute Genome Sequencing Center for Infectious Disease"/>
            <person name="Wu L."/>
            <person name="Ma J."/>
        </authorList>
    </citation>
    <scope>NUCLEOTIDE SEQUENCE [LARGE SCALE GENOMIC DNA]</scope>
    <source>
        <strain evidence="1 2">CGMCC 1.10593</strain>
    </source>
</reference>
<proteinExistence type="predicted"/>